<reference evidence="3" key="1">
    <citation type="submission" date="2013-03" db="EMBL/GenBank/DDBJ databases">
        <title>The Genome Sequence of Anopheles dirus WRAIR2.</title>
        <authorList>
            <consortium name="The Broad Institute Genomics Platform"/>
            <person name="Neafsey D.E."/>
            <person name="Walton C."/>
            <person name="Walker B."/>
            <person name="Young S.K."/>
            <person name="Zeng Q."/>
            <person name="Gargeya S."/>
            <person name="Fitzgerald M."/>
            <person name="Haas B."/>
            <person name="Abouelleil A."/>
            <person name="Allen A.W."/>
            <person name="Alvarado L."/>
            <person name="Arachchi H.M."/>
            <person name="Berlin A.M."/>
            <person name="Chapman S.B."/>
            <person name="Gainer-Dewar J."/>
            <person name="Goldberg J."/>
            <person name="Griggs A."/>
            <person name="Gujja S."/>
            <person name="Hansen M."/>
            <person name="Howarth C."/>
            <person name="Imamovic A."/>
            <person name="Ireland A."/>
            <person name="Larimer J."/>
            <person name="McCowan C."/>
            <person name="Murphy C."/>
            <person name="Pearson M."/>
            <person name="Poon T.W."/>
            <person name="Priest M."/>
            <person name="Roberts A."/>
            <person name="Saif S."/>
            <person name="Shea T."/>
            <person name="Sisk P."/>
            <person name="Sykes S."/>
            <person name="Wortman J."/>
            <person name="Nusbaum C."/>
            <person name="Birren B."/>
        </authorList>
    </citation>
    <scope>NUCLEOTIDE SEQUENCE [LARGE SCALE GENOMIC DNA]</scope>
    <source>
        <strain evidence="3">WRAIR2</strain>
    </source>
</reference>
<evidence type="ECO:0000313" key="3">
    <source>
        <dbReference type="Proteomes" id="UP000075884"/>
    </source>
</evidence>
<dbReference type="Proteomes" id="UP000075884">
    <property type="component" value="Unassembled WGS sequence"/>
</dbReference>
<dbReference type="AlphaFoldDB" id="A0A182N9L3"/>
<dbReference type="EnsemblMetazoa" id="ADIR004339-RA">
    <property type="protein sequence ID" value="ADIR004339-PA"/>
    <property type="gene ID" value="ADIR004339"/>
</dbReference>
<feature type="region of interest" description="Disordered" evidence="1">
    <location>
        <begin position="303"/>
        <end position="326"/>
    </location>
</feature>
<proteinExistence type="predicted"/>
<protein>
    <submittedName>
        <fullName evidence="2">Uncharacterized protein</fullName>
    </submittedName>
</protein>
<organism evidence="2 3">
    <name type="scientific">Anopheles dirus</name>
    <dbReference type="NCBI Taxonomy" id="7168"/>
    <lineage>
        <taxon>Eukaryota</taxon>
        <taxon>Metazoa</taxon>
        <taxon>Ecdysozoa</taxon>
        <taxon>Arthropoda</taxon>
        <taxon>Hexapoda</taxon>
        <taxon>Insecta</taxon>
        <taxon>Pterygota</taxon>
        <taxon>Neoptera</taxon>
        <taxon>Endopterygota</taxon>
        <taxon>Diptera</taxon>
        <taxon>Nematocera</taxon>
        <taxon>Culicoidea</taxon>
        <taxon>Culicidae</taxon>
        <taxon>Anophelinae</taxon>
        <taxon>Anopheles</taxon>
    </lineage>
</organism>
<dbReference type="VEuPathDB" id="VectorBase:ADIR004339"/>
<sequence length="326" mass="37065">MDSLKYWALKTNATHSQINMILEILRLFTKEPLPKDARTLLRTTQVVKKIDRIGAGQLWYNGVGKCLETRFRNHVTLHIRNFALEKDDCNGWFLSTENEVIQFCSVAKLTSSVEIKGKKLQEPQQYFNEPFMSGNLFICQGNINNICHDEHTFTPNGIKGKMWNTKLLASDRLPLWIPQLEPSAQKMLLLTKFSLLASDRLPLWIPQLEPSAQKMLLLTKFSLLASDRAPLSMPLQLSDCASLLLYNQQVLELSAQKLLLLKKSPLLALHRVPLSLTFLFLEVAVSLPVAMMSMQNAWMNTRNPPKHAEVPTQPVMEQASEDSLVL</sequence>
<evidence type="ECO:0000313" key="2">
    <source>
        <dbReference type="EnsemblMetazoa" id="ADIR004339-PA"/>
    </source>
</evidence>
<name>A0A182N9L3_9DIPT</name>
<keyword evidence="3" id="KW-1185">Reference proteome</keyword>
<accession>A0A182N9L3</accession>
<evidence type="ECO:0000256" key="1">
    <source>
        <dbReference type="SAM" id="MobiDB-lite"/>
    </source>
</evidence>
<reference evidence="2" key="2">
    <citation type="submission" date="2020-05" db="UniProtKB">
        <authorList>
            <consortium name="EnsemblMetazoa"/>
        </authorList>
    </citation>
    <scope>IDENTIFICATION</scope>
    <source>
        <strain evidence="2">WRAIR2</strain>
    </source>
</reference>